<dbReference type="RefSeq" id="WP_104925587.1">
    <property type="nucleotide sequence ID" value="NZ_CP019065.1"/>
</dbReference>
<dbReference type="Proteomes" id="UP000239197">
    <property type="component" value="Plasmid unnamed3"/>
</dbReference>
<proteinExistence type="predicted"/>
<dbReference type="EMBL" id="CP019065">
    <property type="protein sequence ID" value="AVF38269.1"/>
    <property type="molecule type" value="Genomic_DNA"/>
</dbReference>
<organism evidence="1 2">
    <name type="scientific">Rahnella sikkimica</name>
    <dbReference type="NCBI Taxonomy" id="1805933"/>
    <lineage>
        <taxon>Bacteria</taxon>
        <taxon>Pseudomonadati</taxon>
        <taxon>Pseudomonadota</taxon>
        <taxon>Gammaproteobacteria</taxon>
        <taxon>Enterobacterales</taxon>
        <taxon>Yersiniaceae</taxon>
        <taxon>Rahnella</taxon>
    </lineage>
</organism>
<gene>
    <name evidence="1" type="ORF">BV494_25675</name>
</gene>
<dbReference type="KEGG" id="rox:BV494_25675"/>
<evidence type="ECO:0000313" key="1">
    <source>
        <dbReference type="EMBL" id="AVF38269.1"/>
    </source>
</evidence>
<evidence type="ECO:0000313" key="2">
    <source>
        <dbReference type="Proteomes" id="UP000239197"/>
    </source>
</evidence>
<name>A0A2L1UZ80_9GAMM</name>
<geneLocation type="plasmid" evidence="1 2">
    <name>unnamed3</name>
</geneLocation>
<accession>A0A2L1UZ80</accession>
<dbReference type="OrthoDB" id="9013626at2"/>
<reference evidence="2" key="1">
    <citation type="submission" date="2017-01" db="EMBL/GenBank/DDBJ databases">
        <title>Genome sequence of Rouxiella sp. ERMR1:05.</title>
        <authorList>
            <person name="Kumar R."/>
            <person name="Singh D."/>
            <person name="Kumar S."/>
        </authorList>
    </citation>
    <scope>NUCLEOTIDE SEQUENCE [LARGE SCALE GENOMIC DNA]</scope>
    <source>
        <strain evidence="2">ERMR1:05</strain>
        <plasmid evidence="2">unnamed3</plasmid>
    </source>
</reference>
<dbReference type="AlphaFoldDB" id="A0A2L1UZ80"/>
<keyword evidence="1" id="KW-0614">Plasmid</keyword>
<keyword evidence="2" id="KW-1185">Reference proteome</keyword>
<sequence>MEMQAVYEVTPCTLRKECLLPVSLGWVAPNKTELSFVLTQAGMSIQEFALLMDVDQNYAKSWLETDHKVPYALWSVLCVCAGYGQIWRWKS</sequence>
<protein>
    <submittedName>
        <fullName evidence="1">Uncharacterized protein</fullName>
    </submittedName>
</protein>